<evidence type="ECO:0000256" key="6">
    <source>
        <dbReference type="ARBA" id="ARBA00023002"/>
    </source>
</evidence>
<keyword evidence="8 10" id="KW-0503">Monooxygenase</keyword>
<name>A0A4Y7PPH8_9AGAM</name>
<dbReference type="PRINTS" id="PR00385">
    <property type="entry name" value="P450"/>
</dbReference>
<dbReference type="Proteomes" id="UP000294933">
    <property type="component" value="Unassembled WGS sequence"/>
</dbReference>
<dbReference type="GO" id="GO:0016705">
    <property type="term" value="F:oxidoreductase activity, acting on paired donors, with incorporation or reduction of molecular oxygen"/>
    <property type="evidence" value="ECO:0007669"/>
    <property type="project" value="InterPro"/>
</dbReference>
<proteinExistence type="inferred from homology"/>
<dbReference type="InterPro" id="IPR001128">
    <property type="entry name" value="Cyt_P450"/>
</dbReference>
<evidence type="ECO:0000256" key="10">
    <source>
        <dbReference type="RuleBase" id="RU000461"/>
    </source>
</evidence>
<evidence type="ECO:0000256" key="11">
    <source>
        <dbReference type="SAM" id="Phobius"/>
    </source>
</evidence>
<dbReference type="CDD" id="cd11065">
    <property type="entry name" value="CYP64-like"/>
    <property type="match status" value="1"/>
</dbReference>
<feature type="binding site" description="axial binding residue" evidence="9">
    <location>
        <position position="437"/>
    </location>
    <ligand>
        <name>heme</name>
        <dbReference type="ChEBI" id="CHEBI:30413"/>
    </ligand>
    <ligandPart>
        <name>Fe</name>
        <dbReference type="ChEBI" id="CHEBI:18248"/>
    </ligandPart>
</feature>
<comment type="pathway">
    <text evidence="2">Secondary metabolite biosynthesis.</text>
</comment>
<gene>
    <name evidence="12" type="ORF">BD410DRAFT_901645</name>
</gene>
<organism evidence="12 13">
    <name type="scientific">Rickenella mellea</name>
    <dbReference type="NCBI Taxonomy" id="50990"/>
    <lineage>
        <taxon>Eukaryota</taxon>
        <taxon>Fungi</taxon>
        <taxon>Dikarya</taxon>
        <taxon>Basidiomycota</taxon>
        <taxon>Agaricomycotina</taxon>
        <taxon>Agaricomycetes</taxon>
        <taxon>Hymenochaetales</taxon>
        <taxon>Rickenellaceae</taxon>
        <taxon>Rickenella</taxon>
    </lineage>
</organism>
<keyword evidence="13" id="KW-1185">Reference proteome</keyword>
<evidence type="ECO:0000256" key="7">
    <source>
        <dbReference type="ARBA" id="ARBA00023004"/>
    </source>
</evidence>
<dbReference type="EMBL" id="ML170228">
    <property type="protein sequence ID" value="TDL17085.1"/>
    <property type="molecule type" value="Genomic_DNA"/>
</dbReference>
<sequence length="519" mass="59266">MAVSYNTADLLVLAGVVVSLVAVRLYQLRSRKLPPGPRASFWAFGVNKALRKKPTEHVWKTFSAWGKQYGPLISYYLGNKPVIVITKADLAWELLEKRGDIYSDRPRQVMAQELLSRNLRLLGQRYGERFKKLRTIQTQGMSGHQALTYRQMQTYESAVLMRDILQDPAAISTHIQRFATSIVFSISYGTRIQNLDAEIVENNNLAVNHASRYMKPGAYIADTYPSLLWLPKPLQWFRYEPERLHKWMNELYIKLFREVAVKMENGTVRECASSRALTPGKSLGLTETELAWAVSAPFTAGVDTTKASSLVFILEMLHHPHIMKKAQEEIDRVIGDKRMPAFADEDQLPYLAALMKESLRWIPIAPSGVPHAVTKDDYFNGYFIPKGATVFANLRDMMYDPELFPDPEVFRPERFLDTKNPRLIDFNLPFGFGRRICPGLHVASQSLWIFMARLLWAYDILPALDADKKPVLPDLEAFVGMLVVQPARFECRFVPRRPDVVTVIEAEGLEADIELKAWD</sequence>
<dbReference type="OrthoDB" id="1055148at2759"/>
<evidence type="ECO:0000313" key="12">
    <source>
        <dbReference type="EMBL" id="TDL17085.1"/>
    </source>
</evidence>
<dbReference type="VEuPathDB" id="FungiDB:BD410DRAFT_901645"/>
<evidence type="ECO:0000256" key="1">
    <source>
        <dbReference type="ARBA" id="ARBA00001971"/>
    </source>
</evidence>
<evidence type="ECO:0000256" key="5">
    <source>
        <dbReference type="ARBA" id="ARBA00022723"/>
    </source>
</evidence>
<dbReference type="InterPro" id="IPR036396">
    <property type="entry name" value="Cyt_P450_sf"/>
</dbReference>
<dbReference type="Pfam" id="PF00067">
    <property type="entry name" value="p450"/>
    <property type="match status" value="1"/>
</dbReference>
<dbReference type="SUPFAM" id="SSF48264">
    <property type="entry name" value="Cytochrome P450"/>
    <property type="match status" value="1"/>
</dbReference>
<dbReference type="PROSITE" id="PS00086">
    <property type="entry name" value="CYTOCHROME_P450"/>
    <property type="match status" value="1"/>
</dbReference>
<dbReference type="GO" id="GO:0020037">
    <property type="term" value="F:heme binding"/>
    <property type="evidence" value="ECO:0007669"/>
    <property type="project" value="InterPro"/>
</dbReference>
<protein>
    <submittedName>
        <fullName evidence="12">Cytochrome P450</fullName>
    </submittedName>
</protein>
<evidence type="ECO:0000256" key="2">
    <source>
        <dbReference type="ARBA" id="ARBA00005179"/>
    </source>
</evidence>
<dbReference type="STRING" id="50990.A0A4Y7PPH8"/>
<evidence type="ECO:0000256" key="9">
    <source>
        <dbReference type="PIRSR" id="PIRSR602401-1"/>
    </source>
</evidence>
<comment type="similarity">
    <text evidence="3 10">Belongs to the cytochrome P450 family.</text>
</comment>
<evidence type="ECO:0000256" key="8">
    <source>
        <dbReference type="ARBA" id="ARBA00023033"/>
    </source>
</evidence>
<keyword evidence="11" id="KW-0472">Membrane</keyword>
<dbReference type="PANTHER" id="PTHR46300">
    <property type="entry name" value="P450, PUTATIVE (EUROFUNG)-RELATED-RELATED"/>
    <property type="match status" value="1"/>
</dbReference>
<dbReference type="PRINTS" id="PR00463">
    <property type="entry name" value="EP450I"/>
</dbReference>
<keyword evidence="6 10" id="KW-0560">Oxidoreductase</keyword>
<dbReference type="GO" id="GO:0005506">
    <property type="term" value="F:iron ion binding"/>
    <property type="evidence" value="ECO:0007669"/>
    <property type="project" value="InterPro"/>
</dbReference>
<dbReference type="InterPro" id="IPR002401">
    <property type="entry name" value="Cyt_P450_E_grp-I"/>
</dbReference>
<accession>A0A4Y7PPH8</accession>
<reference evidence="12 13" key="1">
    <citation type="submission" date="2018-06" db="EMBL/GenBank/DDBJ databases">
        <title>A transcriptomic atlas of mushroom development highlights an independent origin of complex multicellularity.</title>
        <authorList>
            <consortium name="DOE Joint Genome Institute"/>
            <person name="Krizsan K."/>
            <person name="Almasi E."/>
            <person name="Merenyi Z."/>
            <person name="Sahu N."/>
            <person name="Viragh M."/>
            <person name="Koszo T."/>
            <person name="Mondo S."/>
            <person name="Kiss B."/>
            <person name="Balint B."/>
            <person name="Kues U."/>
            <person name="Barry K."/>
            <person name="Hegedus J.C."/>
            <person name="Henrissat B."/>
            <person name="Johnson J."/>
            <person name="Lipzen A."/>
            <person name="Ohm R."/>
            <person name="Nagy I."/>
            <person name="Pangilinan J."/>
            <person name="Yan J."/>
            <person name="Xiong Y."/>
            <person name="Grigoriev I.V."/>
            <person name="Hibbett D.S."/>
            <person name="Nagy L.G."/>
        </authorList>
    </citation>
    <scope>NUCLEOTIDE SEQUENCE [LARGE SCALE GENOMIC DNA]</scope>
    <source>
        <strain evidence="12 13">SZMC22713</strain>
    </source>
</reference>
<keyword evidence="5 9" id="KW-0479">Metal-binding</keyword>
<keyword evidence="4 9" id="KW-0349">Heme</keyword>
<dbReference type="InterPro" id="IPR017972">
    <property type="entry name" value="Cyt_P450_CS"/>
</dbReference>
<evidence type="ECO:0000256" key="4">
    <source>
        <dbReference type="ARBA" id="ARBA00022617"/>
    </source>
</evidence>
<dbReference type="Gene3D" id="1.10.630.10">
    <property type="entry name" value="Cytochrome P450"/>
    <property type="match status" value="1"/>
</dbReference>
<feature type="transmembrane region" description="Helical" evidence="11">
    <location>
        <begin position="6"/>
        <end position="26"/>
    </location>
</feature>
<comment type="cofactor">
    <cofactor evidence="1 9">
        <name>heme</name>
        <dbReference type="ChEBI" id="CHEBI:30413"/>
    </cofactor>
</comment>
<dbReference type="InterPro" id="IPR050364">
    <property type="entry name" value="Cytochrome_P450_fung"/>
</dbReference>
<dbReference type="AlphaFoldDB" id="A0A4Y7PPH8"/>
<keyword evidence="7 9" id="KW-0408">Iron</keyword>
<evidence type="ECO:0000256" key="3">
    <source>
        <dbReference type="ARBA" id="ARBA00010617"/>
    </source>
</evidence>
<evidence type="ECO:0000313" key="13">
    <source>
        <dbReference type="Proteomes" id="UP000294933"/>
    </source>
</evidence>
<dbReference type="GO" id="GO:0004497">
    <property type="term" value="F:monooxygenase activity"/>
    <property type="evidence" value="ECO:0007669"/>
    <property type="project" value="UniProtKB-KW"/>
</dbReference>
<keyword evidence="11" id="KW-0812">Transmembrane</keyword>
<dbReference type="PANTHER" id="PTHR46300:SF4">
    <property type="entry name" value="CYTOCHROME P450 98A3"/>
    <property type="match status" value="1"/>
</dbReference>
<keyword evidence="11" id="KW-1133">Transmembrane helix</keyword>